<evidence type="ECO:0000313" key="3">
    <source>
        <dbReference type="Proteomes" id="UP001285441"/>
    </source>
</evidence>
<name>A0AAE0K8D1_9PEZI</name>
<comment type="caution">
    <text evidence="2">The sequence shown here is derived from an EMBL/GenBank/DDBJ whole genome shotgun (WGS) entry which is preliminary data.</text>
</comment>
<protein>
    <recommendedName>
        <fullName evidence="1">Heterokaryon incompatibility domain-containing protein</fullName>
    </recommendedName>
</protein>
<dbReference type="Proteomes" id="UP001285441">
    <property type="component" value="Unassembled WGS sequence"/>
</dbReference>
<dbReference type="EMBL" id="JAULSW010000008">
    <property type="protein sequence ID" value="KAK3372063.1"/>
    <property type="molecule type" value="Genomic_DNA"/>
</dbReference>
<proteinExistence type="predicted"/>
<evidence type="ECO:0000313" key="2">
    <source>
        <dbReference type="EMBL" id="KAK3372063.1"/>
    </source>
</evidence>
<sequence>MEANRLQTSYNPLDTPTSFHILELLPGRLGDPIKCELHEVHWADSPKYDAISLNQREISERGLKVKEMHKIYEQAQKVLIWIGPDNETHQVDLAFDAVMELTAYFAFILGIWFHDLKSEREIFVNIVFKNARIFPLPSELSIITKDQWQALLWLYKHPYFTRLWVVQEISANKSRRVCFGGRSNFILWEAVELLHMLYLAFNFGSADPRDVVFGLRSMMDCKEGGELLDPDYSKDTTTVYRDSVEAAFVNYKTSNALLYAGSDFGQPSRAQGRAQGPLGNILTIMAYAFSFGLDVTCSRPAEKQKLFHNFVRRLRNVLDQNVYNRFISPETTAECEDGDADVFGRPVWNCDQPLSGFFITKGKRLGCCIAPVEPGHVVFIPQGSTYPLVLQKLESGVMEGEEKDTAPQTVIEMV</sequence>
<dbReference type="PANTHER" id="PTHR24148:SF73">
    <property type="entry name" value="HET DOMAIN PROTEIN (AFU_ORTHOLOGUE AFUA_8G01020)"/>
    <property type="match status" value="1"/>
</dbReference>
<dbReference type="Pfam" id="PF06985">
    <property type="entry name" value="HET"/>
    <property type="match status" value="1"/>
</dbReference>
<dbReference type="AlphaFoldDB" id="A0AAE0K8D1"/>
<dbReference type="PANTHER" id="PTHR24148">
    <property type="entry name" value="ANKYRIN REPEAT DOMAIN-CONTAINING PROTEIN 39 HOMOLOG-RELATED"/>
    <property type="match status" value="1"/>
</dbReference>
<feature type="domain" description="Heterokaryon incompatibility" evidence="1">
    <location>
        <begin position="49"/>
        <end position="168"/>
    </location>
</feature>
<keyword evidence="3" id="KW-1185">Reference proteome</keyword>
<organism evidence="2 3">
    <name type="scientific">Podospora didyma</name>
    <dbReference type="NCBI Taxonomy" id="330526"/>
    <lineage>
        <taxon>Eukaryota</taxon>
        <taxon>Fungi</taxon>
        <taxon>Dikarya</taxon>
        <taxon>Ascomycota</taxon>
        <taxon>Pezizomycotina</taxon>
        <taxon>Sordariomycetes</taxon>
        <taxon>Sordariomycetidae</taxon>
        <taxon>Sordariales</taxon>
        <taxon>Podosporaceae</taxon>
        <taxon>Podospora</taxon>
    </lineage>
</organism>
<dbReference type="InterPro" id="IPR010730">
    <property type="entry name" value="HET"/>
</dbReference>
<evidence type="ECO:0000259" key="1">
    <source>
        <dbReference type="Pfam" id="PF06985"/>
    </source>
</evidence>
<accession>A0AAE0K8D1</accession>
<reference evidence="2" key="2">
    <citation type="submission" date="2023-06" db="EMBL/GenBank/DDBJ databases">
        <authorList>
            <consortium name="Lawrence Berkeley National Laboratory"/>
            <person name="Haridas S."/>
            <person name="Hensen N."/>
            <person name="Bonometti L."/>
            <person name="Westerberg I."/>
            <person name="Brannstrom I.O."/>
            <person name="Guillou S."/>
            <person name="Cros-Aarteil S."/>
            <person name="Calhoun S."/>
            <person name="Kuo A."/>
            <person name="Mondo S."/>
            <person name="Pangilinan J."/>
            <person name="Riley R."/>
            <person name="LaButti K."/>
            <person name="Andreopoulos B."/>
            <person name="Lipzen A."/>
            <person name="Chen C."/>
            <person name="Yanf M."/>
            <person name="Daum C."/>
            <person name="Ng V."/>
            <person name="Clum A."/>
            <person name="Steindorff A."/>
            <person name="Ohm R."/>
            <person name="Martin F."/>
            <person name="Silar P."/>
            <person name="Natvig D."/>
            <person name="Lalanne C."/>
            <person name="Gautier V."/>
            <person name="Ament-velasquez S.L."/>
            <person name="Kruys A."/>
            <person name="Hutchinson M.I."/>
            <person name="Powell A.J."/>
            <person name="Barry K."/>
            <person name="Miller A.N."/>
            <person name="Grigoriev I.V."/>
            <person name="Debuchy R."/>
            <person name="Gladieux P."/>
            <person name="Thoren M.H."/>
            <person name="Johannesson H."/>
        </authorList>
    </citation>
    <scope>NUCLEOTIDE SEQUENCE</scope>
    <source>
        <strain evidence="2">CBS 232.78</strain>
    </source>
</reference>
<gene>
    <name evidence="2" type="ORF">B0H63DRAFT_513573</name>
</gene>
<dbReference type="InterPro" id="IPR052895">
    <property type="entry name" value="HetReg/Transcr_Mod"/>
</dbReference>
<reference evidence="2" key="1">
    <citation type="journal article" date="2023" name="Mol. Phylogenet. Evol.">
        <title>Genome-scale phylogeny and comparative genomics of the fungal order Sordariales.</title>
        <authorList>
            <person name="Hensen N."/>
            <person name="Bonometti L."/>
            <person name="Westerberg I."/>
            <person name="Brannstrom I.O."/>
            <person name="Guillou S."/>
            <person name="Cros-Aarteil S."/>
            <person name="Calhoun S."/>
            <person name="Haridas S."/>
            <person name="Kuo A."/>
            <person name="Mondo S."/>
            <person name="Pangilinan J."/>
            <person name="Riley R."/>
            <person name="LaButti K."/>
            <person name="Andreopoulos B."/>
            <person name="Lipzen A."/>
            <person name="Chen C."/>
            <person name="Yan M."/>
            <person name="Daum C."/>
            <person name="Ng V."/>
            <person name="Clum A."/>
            <person name="Steindorff A."/>
            <person name="Ohm R.A."/>
            <person name="Martin F."/>
            <person name="Silar P."/>
            <person name="Natvig D.O."/>
            <person name="Lalanne C."/>
            <person name="Gautier V."/>
            <person name="Ament-Velasquez S.L."/>
            <person name="Kruys A."/>
            <person name="Hutchinson M.I."/>
            <person name="Powell A.J."/>
            <person name="Barry K."/>
            <person name="Miller A.N."/>
            <person name="Grigoriev I.V."/>
            <person name="Debuchy R."/>
            <person name="Gladieux P."/>
            <person name="Hiltunen Thoren M."/>
            <person name="Johannesson H."/>
        </authorList>
    </citation>
    <scope>NUCLEOTIDE SEQUENCE</scope>
    <source>
        <strain evidence="2">CBS 232.78</strain>
    </source>
</reference>